<accession>A0A1I7Z2Q3</accession>
<reference evidence="2" key="1">
    <citation type="submission" date="2016-11" db="UniProtKB">
        <authorList>
            <consortium name="WormBaseParasite"/>
        </authorList>
    </citation>
    <scope>IDENTIFICATION</scope>
</reference>
<evidence type="ECO:0000313" key="1">
    <source>
        <dbReference type="Proteomes" id="UP000095287"/>
    </source>
</evidence>
<name>A0A1I7Z2Q3_9BILA</name>
<proteinExistence type="predicted"/>
<organism evidence="1 2">
    <name type="scientific">Steinernema glaseri</name>
    <dbReference type="NCBI Taxonomy" id="37863"/>
    <lineage>
        <taxon>Eukaryota</taxon>
        <taxon>Metazoa</taxon>
        <taxon>Ecdysozoa</taxon>
        <taxon>Nematoda</taxon>
        <taxon>Chromadorea</taxon>
        <taxon>Rhabditida</taxon>
        <taxon>Tylenchina</taxon>
        <taxon>Panagrolaimomorpha</taxon>
        <taxon>Strongyloidoidea</taxon>
        <taxon>Steinernematidae</taxon>
        <taxon>Steinernema</taxon>
    </lineage>
</organism>
<dbReference type="AlphaFoldDB" id="A0A1I7Z2Q3"/>
<keyword evidence="1" id="KW-1185">Reference proteome</keyword>
<sequence>MRTMESVPQVFVNALCSRLDTRCLKALREVRRWSMTAAGHLKKRRYLFVDVQINLEGTEVAVGTYLPPTNPREIAYIPKVDPKYDKIRMIRIGYPSFKDLPEKMSMECFERRVIPLLRWFTSHYSLHIVRKRRQPQNPMDSIFHGLQDCRQLRVIGTSNTGKGCVEFIERQVALGSIEELYLRSQRRWPHAMQETIRSFVKSPRFKRLNIERTNLRIDLDLVTCLLDRYSKGDLYEWAAIAGTVSFHPQRLNGLHEELLKQRMCHSPKAGDTVIWARPGQHNLNATILGYADGINLYHVLK</sequence>
<protein>
    <submittedName>
        <fullName evidence="2">F-box domain-containing protein</fullName>
    </submittedName>
</protein>
<evidence type="ECO:0000313" key="2">
    <source>
        <dbReference type="WBParaSite" id="L893_g22175.t1"/>
    </source>
</evidence>
<dbReference type="Proteomes" id="UP000095287">
    <property type="component" value="Unplaced"/>
</dbReference>
<dbReference type="WBParaSite" id="L893_g22175.t1">
    <property type="protein sequence ID" value="L893_g22175.t1"/>
    <property type="gene ID" value="L893_g22175"/>
</dbReference>